<evidence type="ECO:0000256" key="2">
    <source>
        <dbReference type="ARBA" id="ARBA00023125"/>
    </source>
</evidence>
<evidence type="ECO:0000313" key="6">
    <source>
        <dbReference type="EMBL" id="QDU61491.1"/>
    </source>
</evidence>
<dbReference type="InterPro" id="IPR028082">
    <property type="entry name" value="Peripla_BP_I"/>
</dbReference>
<dbReference type="Pfam" id="PF00356">
    <property type="entry name" value="LacI"/>
    <property type="match status" value="1"/>
</dbReference>
<dbReference type="SUPFAM" id="SSF47413">
    <property type="entry name" value="lambda repressor-like DNA-binding domains"/>
    <property type="match status" value="1"/>
</dbReference>
<dbReference type="SMART" id="SM00354">
    <property type="entry name" value="HTH_LACI"/>
    <property type="match status" value="1"/>
</dbReference>
<evidence type="ECO:0000256" key="3">
    <source>
        <dbReference type="ARBA" id="ARBA00023163"/>
    </source>
</evidence>
<keyword evidence="1" id="KW-0805">Transcription regulation</keyword>
<dbReference type="KEGG" id="knv:Pan216_23520"/>
<dbReference type="EMBL" id="CP036279">
    <property type="protein sequence ID" value="QDU61491.1"/>
    <property type="molecule type" value="Genomic_DNA"/>
</dbReference>
<dbReference type="AlphaFoldDB" id="A0A518B3D1"/>
<gene>
    <name evidence="6" type="primary">degA_2</name>
    <name evidence="6" type="ORF">Pan216_23520</name>
</gene>
<dbReference type="Proteomes" id="UP000317093">
    <property type="component" value="Chromosome"/>
</dbReference>
<evidence type="ECO:0000313" key="7">
    <source>
        <dbReference type="Proteomes" id="UP000317093"/>
    </source>
</evidence>
<dbReference type="CDD" id="cd06267">
    <property type="entry name" value="PBP1_LacI_sugar_binding-like"/>
    <property type="match status" value="1"/>
</dbReference>
<dbReference type="GO" id="GO:0000976">
    <property type="term" value="F:transcription cis-regulatory region binding"/>
    <property type="evidence" value="ECO:0007669"/>
    <property type="project" value="TreeGrafter"/>
</dbReference>
<dbReference type="Gene3D" id="1.10.260.40">
    <property type="entry name" value="lambda repressor-like DNA-binding domains"/>
    <property type="match status" value="1"/>
</dbReference>
<keyword evidence="2" id="KW-0238">DNA-binding</keyword>
<dbReference type="GO" id="GO:0003700">
    <property type="term" value="F:DNA-binding transcription factor activity"/>
    <property type="evidence" value="ECO:0007669"/>
    <property type="project" value="TreeGrafter"/>
</dbReference>
<feature type="region of interest" description="Disordered" evidence="4">
    <location>
        <begin position="1"/>
        <end position="20"/>
    </location>
</feature>
<keyword evidence="7" id="KW-1185">Reference proteome</keyword>
<organism evidence="6 7">
    <name type="scientific">Kolteria novifilia</name>
    <dbReference type="NCBI Taxonomy" id="2527975"/>
    <lineage>
        <taxon>Bacteria</taxon>
        <taxon>Pseudomonadati</taxon>
        <taxon>Planctomycetota</taxon>
        <taxon>Planctomycetia</taxon>
        <taxon>Kolteriales</taxon>
        <taxon>Kolteriaceae</taxon>
        <taxon>Kolteria</taxon>
    </lineage>
</organism>
<proteinExistence type="predicted"/>
<sequence length="366" mass="40475">MARGPQEYRQYRRSPRRMAREQATLKQIAEAVGVSMATASRALNGKWRDYRISEETALAVQEAARKLKFSPNRVAQSLRSQRTNSIGVLVPDIGNPFFAAIAREVTRLARKRGYAVLLAESLEQTPAEEEILQHLLARRIEGLLICPVGASLAHLEPLVHGDMPAVQVDRCILDLELTSVTSDHREGARHAMETLIGQGHTQIGCLQGQPGTLPNEERLAGCREAFKKAKLPFDEEWILGEDFGKDSGLRAASRLLGERPEVSALFAFSNQIALGALEAARVLGRTIPDDLSLIAFDESPYAPFLATPLSTVRQDVAGLGRIAADALFDQIDSTSRARLKRYRVPTELIVRASIGPWRKRRESARK</sequence>
<dbReference type="InterPro" id="IPR010982">
    <property type="entry name" value="Lambda_DNA-bd_dom_sf"/>
</dbReference>
<dbReference type="InterPro" id="IPR000843">
    <property type="entry name" value="HTH_LacI"/>
</dbReference>
<dbReference type="Gene3D" id="3.40.50.2300">
    <property type="match status" value="2"/>
</dbReference>
<accession>A0A518B3D1</accession>
<evidence type="ECO:0000256" key="4">
    <source>
        <dbReference type="SAM" id="MobiDB-lite"/>
    </source>
</evidence>
<protein>
    <submittedName>
        <fullName evidence="6">HTH-type transcriptional regulator DegA</fullName>
    </submittedName>
</protein>
<feature type="domain" description="HTH lacI-type" evidence="5">
    <location>
        <begin position="23"/>
        <end position="80"/>
    </location>
</feature>
<evidence type="ECO:0000259" key="5">
    <source>
        <dbReference type="PROSITE" id="PS50932"/>
    </source>
</evidence>
<reference evidence="6 7" key="1">
    <citation type="submission" date="2019-02" db="EMBL/GenBank/DDBJ databases">
        <title>Deep-cultivation of Planctomycetes and their phenomic and genomic characterization uncovers novel biology.</title>
        <authorList>
            <person name="Wiegand S."/>
            <person name="Jogler M."/>
            <person name="Boedeker C."/>
            <person name="Pinto D."/>
            <person name="Vollmers J."/>
            <person name="Rivas-Marin E."/>
            <person name="Kohn T."/>
            <person name="Peeters S.H."/>
            <person name="Heuer A."/>
            <person name="Rast P."/>
            <person name="Oberbeckmann S."/>
            <person name="Bunk B."/>
            <person name="Jeske O."/>
            <person name="Meyerdierks A."/>
            <person name="Storesund J.E."/>
            <person name="Kallscheuer N."/>
            <person name="Luecker S."/>
            <person name="Lage O.M."/>
            <person name="Pohl T."/>
            <person name="Merkel B.J."/>
            <person name="Hornburger P."/>
            <person name="Mueller R.-W."/>
            <person name="Bruemmer F."/>
            <person name="Labrenz M."/>
            <person name="Spormann A.M."/>
            <person name="Op den Camp H."/>
            <person name="Overmann J."/>
            <person name="Amann R."/>
            <person name="Jetten M.S.M."/>
            <person name="Mascher T."/>
            <person name="Medema M.H."/>
            <person name="Devos D.P."/>
            <person name="Kaster A.-K."/>
            <person name="Ovreas L."/>
            <person name="Rohde M."/>
            <person name="Galperin M.Y."/>
            <person name="Jogler C."/>
        </authorList>
    </citation>
    <scope>NUCLEOTIDE SEQUENCE [LARGE SCALE GENOMIC DNA]</scope>
    <source>
        <strain evidence="6 7">Pan216</strain>
    </source>
</reference>
<dbReference type="PROSITE" id="PS50932">
    <property type="entry name" value="HTH_LACI_2"/>
    <property type="match status" value="1"/>
</dbReference>
<evidence type="ECO:0000256" key="1">
    <source>
        <dbReference type="ARBA" id="ARBA00023015"/>
    </source>
</evidence>
<dbReference type="SUPFAM" id="SSF53822">
    <property type="entry name" value="Periplasmic binding protein-like I"/>
    <property type="match status" value="1"/>
</dbReference>
<dbReference type="Pfam" id="PF13377">
    <property type="entry name" value="Peripla_BP_3"/>
    <property type="match status" value="1"/>
</dbReference>
<dbReference type="PANTHER" id="PTHR30146">
    <property type="entry name" value="LACI-RELATED TRANSCRIPTIONAL REPRESSOR"/>
    <property type="match status" value="1"/>
</dbReference>
<keyword evidence="3" id="KW-0804">Transcription</keyword>
<dbReference type="InterPro" id="IPR046335">
    <property type="entry name" value="LacI/GalR-like_sensor"/>
</dbReference>
<dbReference type="PANTHER" id="PTHR30146:SF109">
    <property type="entry name" value="HTH-TYPE TRANSCRIPTIONAL REGULATOR GALS"/>
    <property type="match status" value="1"/>
</dbReference>
<name>A0A518B3D1_9BACT</name>
<dbReference type="CDD" id="cd01392">
    <property type="entry name" value="HTH_LacI"/>
    <property type="match status" value="1"/>
</dbReference>